<protein>
    <recommendedName>
        <fullName evidence="3">PKD/Chitinase domain-containing protein</fullName>
    </recommendedName>
</protein>
<dbReference type="InterPro" id="IPR035986">
    <property type="entry name" value="PKD_dom_sf"/>
</dbReference>
<dbReference type="SMART" id="SM00089">
    <property type="entry name" value="PKD"/>
    <property type="match status" value="1"/>
</dbReference>
<dbReference type="Gene3D" id="2.130.10.10">
    <property type="entry name" value="YVTN repeat-like/Quinoprotein amine dehydrogenase"/>
    <property type="match status" value="2"/>
</dbReference>
<evidence type="ECO:0000259" key="3">
    <source>
        <dbReference type="SMART" id="SM00089"/>
    </source>
</evidence>
<dbReference type="InterPro" id="IPR000601">
    <property type="entry name" value="PKD_dom"/>
</dbReference>
<evidence type="ECO:0000256" key="2">
    <source>
        <dbReference type="ARBA" id="ARBA00022737"/>
    </source>
</evidence>
<dbReference type="SMART" id="SM00320">
    <property type="entry name" value="WD40"/>
    <property type="match status" value="5"/>
</dbReference>
<comment type="caution">
    <text evidence="4">The sequence shown here is derived from an EMBL/GenBank/DDBJ whole genome shotgun (WGS) entry which is preliminary data.</text>
</comment>
<dbReference type="PANTHER" id="PTHR44019">
    <property type="entry name" value="WD REPEAT-CONTAINING PROTEIN 55"/>
    <property type="match status" value="1"/>
</dbReference>
<name>A0A7C8DD60_9ARCH</name>
<dbReference type="InterPro" id="IPR015943">
    <property type="entry name" value="WD40/YVTN_repeat-like_dom_sf"/>
</dbReference>
<evidence type="ECO:0000313" key="4">
    <source>
        <dbReference type="EMBL" id="HIG63605.1"/>
    </source>
</evidence>
<dbReference type="InterPro" id="IPR001680">
    <property type="entry name" value="WD40_rpt"/>
</dbReference>
<dbReference type="Pfam" id="PF00801">
    <property type="entry name" value="PKD"/>
    <property type="match status" value="1"/>
</dbReference>
<dbReference type="SUPFAM" id="SSF49299">
    <property type="entry name" value="PKD domain"/>
    <property type="match status" value="1"/>
</dbReference>
<dbReference type="InterPro" id="IPR022409">
    <property type="entry name" value="PKD/Chitinase_dom"/>
</dbReference>
<evidence type="ECO:0000256" key="1">
    <source>
        <dbReference type="ARBA" id="ARBA00022574"/>
    </source>
</evidence>
<dbReference type="Proteomes" id="UP000589516">
    <property type="component" value="Unassembled WGS sequence"/>
</dbReference>
<proteinExistence type="predicted"/>
<feature type="domain" description="PKD/Chitinase" evidence="3">
    <location>
        <begin position="379"/>
        <end position="461"/>
    </location>
</feature>
<feature type="non-terminal residue" evidence="4">
    <location>
        <position position="599"/>
    </location>
</feature>
<dbReference type="InterPro" id="IPR013783">
    <property type="entry name" value="Ig-like_fold"/>
</dbReference>
<dbReference type="Gene3D" id="2.60.40.10">
    <property type="entry name" value="Immunoglobulins"/>
    <property type="match status" value="1"/>
</dbReference>
<dbReference type="AlphaFoldDB" id="A0A7C8DD60"/>
<organism evidence="4 5">
    <name type="scientific">Marine Group III euryarchaeote</name>
    <dbReference type="NCBI Taxonomy" id="2173149"/>
    <lineage>
        <taxon>Archaea</taxon>
        <taxon>Methanobacteriati</taxon>
        <taxon>Thermoplasmatota</taxon>
        <taxon>Thermoplasmata</taxon>
        <taxon>Candidatus Thermoprofundales</taxon>
    </lineage>
</organism>
<evidence type="ECO:0000313" key="5">
    <source>
        <dbReference type="Proteomes" id="UP000589516"/>
    </source>
</evidence>
<reference evidence="5" key="1">
    <citation type="journal article" date="2019" name="bioRxiv">
        <title>Genome diversification in globally distributed novel marine Proteobacteria is linked to environmental adaptation.</title>
        <authorList>
            <person name="Zhou Z."/>
            <person name="Tran P.Q."/>
            <person name="Kieft K."/>
            <person name="Anantharaman K."/>
        </authorList>
    </citation>
    <scope>NUCLEOTIDE SEQUENCE [LARGE SCALE GENOMIC DNA]</scope>
</reference>
<dbReference type="PANTHER" id="PTHR44019:SF8">
    <property type="entry name" value="POC1 CENTRIOLAR PROTEIN HOMOLOG"/>
    <property type="match status" value="1"/>
</dbReference>
<dbReference type="EMBL" id="DUAV01000023">
    <property type="protein sequence ID" value="HIG63605.1"/>
    <property type="molecule type" value="Genomic_DNA"/>
</dbReference>
<gene>
    <name evidence="4" type="ORF">EYQ16_03695</name>
</gene>
<dbReference type="InterPro" id="IPR050505">
    <property type="entry name" value="WDR55/POC1"/>
</dbReference>
<dbReference type="SUPFAM" id="SSF69322">
    <property type="entry name" value="Tricorn protease domain 2"/>
    <property type="match status" value="1"/>
</dbReference>
<sequence length="599" mass="62970">MANDGDARGSRTHRAAGASLLLLALACLALGAGGEKAPEWEYILPSPATDIALSDDGVNLSAGWGNRLGWFYTNSSVPLKNFQRDVAGPMALSADGKYLFAAGEGNDGGQKLTLWEERAKEWNPPYGTAMTITDVDVSADGAYLVAGDYNGNIYVFRRQSSTPIWTASLSEIGVLQVAISPGGTWVAAGTQTGEIHLYERSSGNESWVYPSAPRIYDLEFAREAPLLAVASGSANSGQLYLFSNASNEPLVDYPISKAFTSVAVHRNGSWLAGGADDGKVYLISAQGGGTEEWSYSLGTSVNDIAANGVGTHLLAGGGNKQLALLAVADGVPLWTTTVEDPITCVAASWRGEYLAVGQEDRLALFYEVALDNQPPNATIVSISPSTAMPGWNVTFSGSGEDSDGSVVGYYWRSSRDGGLSNEAQFNVSWLSAGYHTIFLKVQDNDGLWGAEVSTEVAIGDFPTATLEPVIPCPGAGDCVVNQGDAVTFTGSGTPLTNVSAAINAFWWESSRDGPLSTAAQFSTSALSRGWHTITFRISNTDGFWSANVTATLRVNGQPTAYIASVSPNPALVGQTVMLSGDGLDPEGDAVAYLWNSSLD</sequence>
<accession>A0A7C8DD60</accession>
<keyword evidence="1" id="KW-0853">WD repeat</keyword>
<dbReference type="Pfam" id="PF00400">
    <property type="entry name" value="WD40"/>
    <property type="match status" value="2"/>
</dbReference>
<keyword evidence="2" id="KW-0677">Repeat</keyword>